<evidence type="ECO:0000256" key="3">
    <source>
        <dbReference type="ARBA" id="ARBA00022737"/>
    </source>
</evidence>
<dbReference type="FunFam" id="1.10.8.430:FF:000002">
    <property type="entry name" value="Disease resistance protein (TIR-NBS-LRR class)"/>
    <property type="match status" value="1"/>
</dbReference>
<dbReference type="Pfam" id="PF23282">
    <property type="entry name" value="WHD_ROQ1"/>
    <property type="match status" value="1"/>
</dbReference>
<evidence type="ECO:0000256" key="6">
    <source>
        <dbReference type="ARBA" id="ARBA00023027"/>
    </source>
</evidence>
<name>A0A654EKT7_ARATH</name>
<dbReference type="FunFam" id="3.40.50.10140:FF:000007">
    <property type="entry name" value="Disease resistance protein (TIR-NBS-LRR class)"/>
    <property type="match status" value="1"/>
</dbReference>
<dbReference type="Pfam" id="PF00931">
    <property type="entry name" value="NB-ARC"/>
    <property type="match status" value="1"/>
</dbReference>
<dbReference type="GO" id="GO:0006952">
    <property type="term" value="P:defense response"/>
    <property type="evidence" value="ECO:0007669"/>
    <property type="project" value="UniProtKB-KW"/>
</dbReference>
<evidence type="ECO:0000256" key="8">
    <source>
        <dbReference type="SAM" id="MobiDB-lite"/>
    </source>
</evidence>
<evidence type="ECO:0000256" key="5">
    <source>
        <dbReference type="ARBA" id="ARBA00022821"/>
    </source>
</evidence>
<dbReference type="AlphaFoldDB" id="A0A654EKT7"/>
<accession>A0A654EKT7</accession>
<evidence type="ECO:0000256" key="4">
    <source>
        <dbReference type="ARBA" id="ARBA00022801"/>
    </source>
</evidence>
<dbReference type="GO" id="GO:0007165">
    <property type="term" value="P:signal transduction"/>
    <property type="evidence" value="ECO:0007669"/>
    <property type="project" value="InterPro"/>
</dbReference>
<dbReference type="EC" id="3.2.2.6" evidence="1"/>
<dbReference type="SUPFAM" id="SSF46785">
    <property type="entry name" value="Winged helix' DNA-binding domain"/>
    <property type="match status" value="1"/>
</dbReference>
<dbReference type="InterPro" id="IPR058192">
    <property type="entry name" value="WHD_ROQ1-like"/>
</dbReference>
<keyword evidence="2" id="KW-0433">Leucine-rich repeat</keyword>
<dbReference type="FunFam" id="3.40.50.300:FF:001002">
    <property type="entry name" value="Disease resistance protein (TIR-NBS-LRR class)"/>
    <property type="match status" value="1"/>
</dbReference>
<evidence type="ECO:0000313" key="10">
    <source>
        <dbReference type="EMBL" id="VYS49913.1"/>
    </source>
</evidence>
<feature type="compositionally biased region" description="Acidic residues" evidence="8">
    <location>
        <begin position="1026"/>
        <end position="1041"/>
    </location>
</feature>
<dbReference type="SUPFAM" id="SSF52540">
    <property type="entry name" value="P-loop containing nucleoside triphosphate hydrolases"/>
    <property type="match status" value="1"/>
</dbReference>
<evidence type="ECO:0000256" key="1">
    <source>
        <dbReference type="ARBA" id="ARBA00011982"/>
    </source>
</evidence>
<keyword evidence="6" id="KW-0520">NAD</keyword>
<protein>
    <recommendedName>
        <fullName evidence="1">ADP-ribosyl cyclase/cyclic ADP-ribose hydrolase</fullName>
        <ecNumber evidence="1">3.2.2.6</ecNumber>
    </recommendedName>
</protein>
<dbReference type="InterPro" id="IPR000157">
    <property type="entry name" value="TIR_dom"/>
</dbReference>
<dbReference type="InterPro" id="IPR036390">
    <property type="entry name" value="WH_DNA-bd_sf"/>
</dbReference>
<feature type="compositionally biased region" description="Basic and acidic residues" evidence="8">
    <location>
        <begin position="1072"/>
        <end position="1083"/>
    </location>
</feature>
<dbReference type="EMBL" id="CACRSJ010000104">
    <property type="protein sequence ID" value="VYS49913.1"/>
    <property type="molecule type" value="Genomic_DNA"/>
</dbReference>
<dbReference type="Gene3D" id="3.80.10.10">
    <property type="entry name" value="Ribonuclease Inhibitor"/>
    <property type="match status" value="2"/>
</dbReference>
<organism evidence="10 11">
    <name type="scientific">Arabidopsis thaliana</name>
    <name type="common">Mouse-ear cress</name>
    <dbReference type="NCBI Taxonomy" id="3702"/>
    <lineage>
        <taxon>Eukaryota</taxon>
        <taxon>Viridiplantae</taxon>
        <taxon>Streptophyta</taxon>
        <taxon>Embryophyta</taxon>
        <taxon>Tracheophyta</taxon>
        <taxon>Spermatophyta</taxon>
        <taxon>Magnoliopsida</taxon>
        <taxon>eudicotyledons</taxon>
        <taxon>Gunneridae</taxon>
        <taxon>Pentapetalae</taxon>
        <taxon>rosids</taxon>
        <taxon>malvids</taxon>
        <taxon>Brassicales</taxon>
        <taxon>Brassicaceae</taxon>
        <taxon>Camelineae</taxon>
        <taxon>Arabidopsis</taxon>
    </lineage>
</organism>
<dbReference type="PANTHER" id="PTHR11017">
    <property type="entry name" value="LEUCINE-RICH REPEAT-CONTAINING PROTEIN"/>
    <property type="match status" value="1"/>
</dbReference>
<keyword evidence="5" id="KW-0611">Plant defense</keyword>
<dbReference type="SUPFAM" id="SSF52058">
    <property type="entry name" value="L domain-like"/>
    <property type="match status" value="1"/>
</dbReference>
<dbReference type="FunFam" id="3.80.10.10:FF:000386">
    <property type="entry name" value="Disease resistance protein RPS4"/>
    <property type="match status" value="1"/>
</dbReference>
<dbReference type="Proteomes" id="UP000426265">
    <property type="component" value="Unassembled WGS sequence"/>
</dbReference>
<dbReference type="InterPro" id="IPR035897">
    <property type="entry name" value="Toll_tir_struct_dom_sf"/>
</dbReference>
<dbReference type="InterPro" id="IPR032675">
    <property type="entry name" value="LRR_dom_sf"/>
</dbReference>
<dbReference type="PROSITE" id="PS50104">
    <property type="entry name" value="TIR"/>
    <property type="match status" value="1"/>
</dbReference>
<dbReference type="GO" id="GO:0061809">
    <property type="term" value="F:NAD+ nucleosidase activity, cyclic ADP-ribose generating"/>
    <property type="evidence" value="ECO:0007669"/>
    <property type="project" value="UniProtKB-EC"/>
</dbReference>
<sequence length="1089" mass="124974">MSLLASSSSCNYKYNVFPSFHGPDVRKTLLSHMRKQFDFNGITMFDDQGIERSEEIAPSLKKAIKESRISIVILSKKYASSSWCLDELVDILKRKKAMKQIVMTVFYGVEPFEVRNQTGEFGIAFNETCARKTDEERQKWSKALNEVANIAGEDFLRCDNEAKRIEKIARDVSNKLNATPSRDFDGMVGLEAHLTEMESLLDLDYDGVKMVGISGPAGIGKTTIAKALQSRFSNRFQLTCFVDNLRGSYLSGLDELRLQEQFLSNVLNQDGIRINHSGVIEERLCKLRVLIILDDVDHIKQLEALANKTTWFGPRSRIVVTTENKELLQQHGIDDIYQVGFPSYEQALEILCIYAFRKSYPQKGFQWLALRVTQLCGKLPLGLRMVGSSLRGKNEEGWEEVICSLENNIDRDIEEVLRVGYESLDDNEKTLFLHIAIFFNNQYVHLVERLFADGDLDFKRALKILENRSLIEISFSSRIVMHRLLQQVGKKAIQKQEPLKRQILMDAREICYVLENDTDTRYVSAILFDISGIDEVYIREGAFRRMSNLRFLTVYKSKDDGNDIMDIPKRMEFPRRLRILKWEAYPNKCFPPKFHPEYLVELVMKNSKLEYLWQGTQPLKNLKEMNLKGSSNLKALPNLSNATKMEILKLSDCKSLVEIPSSFSHLQRLEKLRLRGCISLEVIPADMNLEFLYDLDMRGCSRLRNIPVMSTRLYFLNISETAVEDVSASITSWHHVTHLSINSSAKLRGLTHLPRPVEFLDLSYSGIERIPNCIKDRYLLKSLTISGCRRLTSLPELPASLKFLVADDCESLETVFCPFKTSKCWPFNIFEFTNCFKLDQEARRAIIQRPFFHGTTLLPGREVPAEFDHRGRGNTLTIPLERKRSYSGVGFCVVISPNHQITEKFHSGLLIKSFPDEKGYYLVKAIKSRTKHLLIIHYHFERLDHQSPALSRELFFELRSVNDNFEIIECGARLIEEESIEDNYESGSDQASEEDSIEENYGSGSDHQASEEDSIEGSYESGSEQASEEDSIQEENYEESIQESYEAGSDQVSEEESYESGSEQASEDENEFEHSEEASEDYKWSNTNL</sequence>
<dbReference type="SMART" id="SM00255">
    <property type="entry name" value="TIR"/>
    <property type="match status" value="1"/>
</dbReference>
<dbReference type="SUPFAM" id="SSF52200">
    <property type="entry name" value="Toll/Interleukin receptor TIR domain"/>
    <property type="match status" value="1"/>
</dbReference>
<proteinExistence type="predicted"/>
<keyword evidence="3" id="KW-0677">Repeat</keyword>
<dbReference type="PRINTS" id="PR00364">
    <property type="entry name" value="DISEASERSIST"/>
</dbReference>
<dbReference type="Pfam" id="PF01582">
    <property type="entry name" value="TIR"/>
    <property type="match status" value="1"/>
</dbReference>
<dbReference type="InterPro" id="IPR002182">
    <property type="entry name" value="NB-ARC"/>
</dbReference>
<dbReference type="InterPro" id="IPR042197">
    <property type="entry name" value="Apaf_helical"/>
</dbReference>
<feature type="region of interest" description="Disordered" evidence="8">
    <location>
        <begin position="981"/>
        <end position="1089"/>
    </location>
</feature>
<feature type="domain" description="TIR" evidence="9">
    <location>
        <begin position="12"/>
        <end position="176"/>
    </location>
</feature>
<dbReference type="Gene3D" id="3.40.50.300">
    <property type="entry name" value="P-loop containing nucleotide triphosphate hydrolases"/>
    <property type="match status" value="1"/>
</dbReference>
<dbReference type="PANTHER" id="PTHR11017:SF418">
    <property type="entry name" value="DISEASE RESISTANCE PROTEIN (TIR-NBS-LRR CLASS) FAMILY-RELATED"/>
    <property type="match status" value="1"/>
</dbReference>
<gene>
    <name evidence="10" type="ORF">AN1_LOCUS5386</name>
</gene>
<evidence type="ECO:0000256" key="7">
    <source>
        <dbReference type="ARBA" id="ARBA00047304"/>
    </source>
</evidence>
<dbReference type="InterPro" id="IPR044974">
    <property type="entry name" value="Disease_R_plants"/>
</dbReference>
<dbReference type="GO" id="GO:0043531">
    <property type="term" value="F:ADP binding"/>
    <property type="evidence" value="ECO:0007669"/>
    <property type="project" value="InterPro"/>
</dbReference>
<dbReference type="Pfam" id="PF07725">
    <property type="entry name" value="LRR_3"/>
    <property type="match status" value="1"/>
</dbReference>
<dbReference type="Gene3D" id="1.10.8.430">
    <property type="entry name" value="Helical domain of apoptotic protease-activating factors"/>
    <property type="match status" value="1"/>
</dbReference>
<dbReference type="Gene3D" id="3.40.50.10140">
    <property type="entry name" value="Toll/interleukin-1 receptor homology (TIR) domain"/>
    <property type="match status" value="1"/>
</dbReference>
<keyword evidence="4" id="KW-0378">Hydrolase</keyword>
<evidence type="ECO:0000259" key="9">
    <source>
        <dbReference type="PROSITE" id="PS50104"/>
    </source>
</evidence>
<comment type="catalytic activity">
    <reaction evidence="7">
        <text>NAD(+) + H2O = ADP-D-ribose + nicotinamide + H(+)</text>
        <dbReference type="Rhea" id="RHEA:16301"/>
        <dbReference type="ChEBI" id="CHEBI:15377"/>
        <dbReference type="ChEBI" id="CHEBI:15378"/>
        <dbReference type="ChEBI" id="CHEBI:17154"/>
        <dbReference type="ChEBI" id="CHEBI:57540"/>
        <dbReference type="ChEBI" id="CHEBI:57967"/>
        <dbReference type="EC" id="3.2.2.6"/>
    </reaction>
    <physiologicalReaction direction="left-to-right" evidence="7">
        <dbReference type="Rhea" id="RHEA:16302"/>
    </physiologicalReaction>
</comment>
<evidence type="ECO:0000256" key="2">
    <source>
        <dbReference type="ARBA" id="ARBA00022614"/>
    </source>
</evidence>
<evidence type="ECO:0000313" key="11">
    <source>
        <dbReference type="Proteomes" id="UP000426265"/>
    </source>
</evidence>
<reference evidence="10 11" key="1">
    <citation type="submission" date="2019-11" db="EMBL/GenBank/DDBJ databases">
        <authorList>
            <person name="Jiao W.-B."/>
            <person name="Schneeberger K."/>
        </authorList>
    </citation>
    <scope>NUCLEOTIDE SEQUENCE [LARGE SCALE GENOMIC DNA]</scope>
    <source>
        <strain evidence="11">cv. An-1</strain>
    </source>
</reference>
<dbReference type="InterPro" id="IPR027417">
    <property type="entry name" value="P-loop_NTPase"/>
</dbReference>
<dbReference type="ExpressionAtlas" id="A0A654EKT7">
    <property type="expression patterns" value="baseline and differential"/>
</dbReference>
<dbReference type="InterPro" id="IPR011713">
    <property type="entry name" value="Leu-rich_rpt_3"/>
</dbReference>